<sequence length="425" mass="46023">MRLTNIARVTVPEGSLHILGTTVRAEPGAELPISFDQRRHVGEGDRDGSWMALAFDAPPGTTLDALADGWARVVRRHGALRTVFARDATGRVRLRAADVAVEKWVTEPVEAGSTVRETLHRVLDARCRPFAEPSHVLAAVRTPDGSTTVVIASDHSHVDMWSLLVAARDLLSEPASPPPADFAMHSAALETKPLAPTSVTDRWAAILAAGGGVLPVFPLPLGDLSSPRPEVVDVRDLLDADEVRRFEAEAQRHGVRPTSLALSAMAEVTRTVAGEPLRAVFPVHSRHEPRWHESVGWFITNSVIECTDADPAACARALKEALTLGSHPLAPILGREGAPANPGMFAISWLDTRRLPDVAPARGIRFISAQVRTDGVMVWFILNETGMHLRCRYPDTPEAREHVGGWLDAVSAALRDRARVAVEVP</sequence>
<proteinExistence type="predicted"/>
<accession>A0ABW2ZQ50</accession>
<keyword evidence="2" id="KW-1185">Reference proteome</keyword>
<dbReference type="RefSeq" id="WP_378751196.1">
    <property type="nucleotide sequence ID" value="NZ_JBHSSV010000004.1"/>
</dbReference>
<dbReference type="InterPro" id="IPR023213">
    <property type="entry name" value="CAT-like_dom_sf"/>
</dbReference>
<dbReference type="SUPFAM" id="SSF52777">
    <property type="entry name" value="CoA-dependent acyltransferases"/>
    <property type="match status" value="2"/>
</dbReference>
<comment type="caution">
    <text evidence="1">The sequence shown here is derived from an EMBL/GenBank/DDBJ whole genome shotgun (WGS) entry which is preliminary data.</text>
</comment>
<dbReference type="PANTHER" id="PTHR45527:SF1">
    <property type="entry name" value="FATTY ACID SYNTHASE"/>
    <property type="match status" value="1"/>
</dbReference>
<dbReference type="Gene3D" id="3.30.559.10">
    <property type="entry name" value="Chloramphenicol acetyltransferase-like domain"/>
    <property type="match status" value="1"/>
</dbReference>
<name>A0ABW2ZQ50_9MICO</name>
<reference evidence="2" key="1">
    <citation type="journal article" date="2019" name="Int. J. Syst. Evol. Microbiol.">
        <title>The Global Catalogue of Microorganisms (GCM) 10K type strain sequencing project: providing services to taxonomists for standard genome sequencing and annotation.</title>
        <authorList>
            <consortium name="The Broad Institute Genomics Platform"/>
            <consortium name="The Broad Institute Genome Sequencing Center for Infectious Disease"/>
            <person name="Wu L."/>
            <person name="Ma J."/>
        </authorList>
    </citation>
    <scope>NUCLEOTIDE SEQUENCE [LARGE SCALE GENOMIC DNA]</scope>
    <source>
        <strain evidence="2">CCUG 50754</strain>
    </source>
</reference>
<organism evidence="1 2">
    <name type="scientific">Microbacterium koreense</name>
    <dbReference type="NCBI Taxonomy" id="323761"/>
    <lineage>
        <taxon>Bacteria</taxon>
        <taxon>Bacillati</taxon>
        <taxon>Actinomycetota</taxon>
        <taxon>Actinomycetes</taxon>
        <taxon>Micrococcales</taxon>
        <taxon>Microbacteriaceae</taxon>
        <taxon>Microbacterium</taxon>
    </lineage>
</organism>
<protein>
    <submittedName>
        <fullName evidence="1">Peptide synthetase</fullName>
    </submittedName>
</protein>
<dbReference type="Proteomes" id="UP001597042">
    <property type="component" value="Unassembled WGS sequence"/>
</dbReference>
<dbReference type="Gene3D" id="3.30.559.30">
    <property type="entry name" value="Nonribosomal peptide synthetase, condensation domain"/>
    <property type="match status" value="1"/>
</dbReference>
<evidence type="ECO:0000313" key="1">
    <source>
        <dbReference type="EMBL" id="MFD0780660.1"/>
    </source>
</evidence>
<evidence type="ECO:0000313" key="2">
    <source>
        <dbReference type="Proteomes" id="UP001597042"/>
    </source>
</evidence>
<gene>
    <name evidence="1" type="ORF">ACFQZV_05020</name>
</gene>
<dbReference type="PANTHER" id="PTHR45527">
    <property type="entry name" value="NONRIBOSOMAL PEPTIDE SYNTHETASE"/>
    <property type="match status" value="1"/>
</dbReference>
<dbReference type="EMBL" id="JBHTIM010000001">
    <property type="protein sequence ID" value="MFD0780660.1"/>
    <property type="molecule type" value="Genomic_DNA"/>
</dbReference>